<organism evidence="1 2">
    <name type="scientific">Dallia pectoralis</name>
    <name type="common">Alaska blackfish</name>
    <dbReference type="NCBI Taxonomy" id="75939"/>
    <lineage>
        <taxon>Eukaryota</taxon>
        <taxon>Metazoa</taxon>
        <taxon>Chordata</taxon>
        <taxon>Craniata</taxon>
        <taxon>Vertebrata</taxon>
        <taxon>Euteleostomi</taxon>
        <taxon>Actinopterygii</taxon>
        <taxon>Neopterygii</taxon>
        <taxon>Teleostei</taxon>
        <taxon>Protacanthopterygii</taxon>
        <taxon>Esociformes</taxon>
        <taxon>Umbridae</taxon>
        <taxon>Dallia</taxon>
    </lineage>
</organism>
<dbReference type="Proteomes" id="UP001157502">
    <property type="component" value="Chromosome 9"/>
</dbReference>
<proteinExistence type="predicted"/>
<dbReference type="EMBL" id="CM055736">
    <property type="protein sequence ID" value="KAJ8007293.1"/>
    <property type="molecule type" value="Genomic_DNA"/>
</dbReference>
<gene>
    <name evidence="1" type="ORF">DPEC_G00116030</name>
</gene>
<evidence type="ECO:0000313" key="1">
    <source>
        <dbReference type="EMBL" id="KAJ8007293.1"/>
    </source>
</evidence>
<sequence length="115" mass="11687">MRARGGVPGIPRPPGSLAHTCRPGAAADWEERSQGGPGGENGGQLCTPPPAPTLNQPKNARANSDTVSQPALTVTRGLAVGCSTGNIHKRTSMQWGPGCGERGSQGNATHPCVVL</sequence>
<comment type="caution">
    <text evidence="1">The sequence shown here is derived from an EMBL/GenBank/DDBJ whole genome shotgun (WGS) entry which is preliminary data.</text>
</comment>
<protein>
    <submittedName>
        <fullName evidence="1">Uncharacterized protein</fullName>
    </submittedName>
</protein>
<name>A0ACC2GUJ9_DALPE</name>
<reference evidence="1" key="1">
    <citation type="submission" date="2021-05" db="EMBL/GenBank/DDBJ databases">
        <authorList>
            <person name="Pan Q."/>
            <person name="Jouanno E."/>
            <person name="Zahm M."/>
            <person name="Klopp C."/>
            <person name="Cabau C."/>
            <person name="Louis A."/>
            <person name="Berthelot C."/>
            <person name="Parey E."/>
            <person name="Roest Crollius H."/>
            <person name="Montfort J."/>
            <person name="Robinson-Rechavi M."/>
            <person name="Bouchez O."/>
            <person name="Lampietro C."/>
            <person name="Lopez Roques C."/>
            <person name="Donnadieu C."/>
            <person name="Postlethwait J."/>
            <person name="Bobe J."/>
            <person name="Dillon D."/>
            <person name="Chandos A."/>
            <person name="von Hippel F."/>
            <person name="Guiguen Y."/>
        </authorList>
    </citation>
    <scope>NUCLEOTIDE SEQUENCE</scope>
    <source>
        <strain evidence="1">YG-Jan2019</strain>
    </source>
</reference>
<accession>A0ACC2GUJ9</accession>
<keyword evidence="2" id="KW-1185">Reference proteome</keyword>
<evidence type="ECO:0000313" key="2">
    <source>
        <dbReference type="Proteomes" id="UP001157502"/>
    </source>
</evidence>